<gene>
    <name evidence="1" type="ORF">M2280_003497</name>
</gene>
<evidence type="ECO:0000313" key="1">
    <source>
        <dbReference type="EMBL" id="MDH6282269.1"/>
    </source>
</evidence>
<accession>A0ABT6MED8</accession>
<evidence type="ECO:0000313" key="2">
    <source>
        <dbReference type="Proteomes" id="UP001160334"/>
    </source>
</evidence>
<name>A0ABT6MED8_9NOCA</name>
<reference evidence="1 2" key="1">
    <citation type="submission" date="2023-04" db="EMBL/GenBank/DDBJ databases">
        <title>Forest soil microbial communities from Buena Vista Peninsula, Colon Province, Panama.</title>
        <authorList>
            <person name="Bouskill N."/>
        </authorList>
    </citation>
    <scope>NUCLEOTIDE SEQUENCE [LARGE SCALE GENOMIC DNA]</scope>
    <source>
        <strain evidence="1 2">CFH S0262</strain>
    </source>
</reference>
<organism evidence="1 2">
    <name type="scientific">Prescottella agglutinans</name>
    <dbReference type="NCBI Taxonomy" id="1644129"/>
    <lineage>
        <taxon>Bacteria</taxon>
        <taxon>Bacillati</taxon>
        <taxon>Actinomycetota</taxon>
        <taxon>Actinomycetes</taxon>
        <taxon>Mycobacteriales</taxon>
        <taxon>Nocardiaceae</taxon>
        <taxon>Prescottella</taxon>
    </lineage>
</organism>
<evidence type="ECO:0008006" key="3">
    <source>
        <dbReference type="Google" id="ProtNLM"/>
    </source>
</evidence>
<dbReference type="EMBL" id="JARXVC010000009">
    <property type="protein sequence ID" value="MDH6282269.1"/>
    <property type="molecule type" value="Genomic_DNA"/>
</dbReference>
<dbReference type="RefSeq" id="WP_280761581.1">
    <property type="nucleotide sequence ID" value="NZ_JARXVC010000009.1"/>
</dbReference>
<comment type="caution">
    <text evidence="1">The sequence shown here is derived from an EMBL/GenBank/DDBJ whole genome shotgun (WGS) entry which is preliminary data.</text>
</comment>
<dbReference type="Proteomes" id="UP001160334">
    <property type="component" value="Unassembled WGS sequence"/>
</dbReference>
<keyword evidence="2" id="KW-1185">Reference proteome</keyword>
<sequence length="281" mass="30723">MEEAAMAERSGFGTRQPVDYGEVEGAVLRALPEEGRRGVNHLSVALIADTKSFDALLAAFWRVEAAHRHDGRCFLTLDDPNQCLYTSGHARAKHELDGDITYPDDDTDDALAAYDTAVFESARAALRDPDRVVRWEDVGSSLVTAPSDIEALVALNRDPGLVVDDVHVVQCLPTADDTDLLADLPNGYFACDWTPFECHTVARRMGERHGYALVGIGASTLGFLSVLDPEQRDIDALIADLRELYGQPDADAWNELADVLRSSSVLLLGYTEDFAEITDEA</sequence>
<protein>
    <recommendedName>
        <fullName evidence="3">DUF4253 domain-containing protein</fullName>
    </recommendedName>
</protein>
<proteinExistence type="predicted"/>